<protein>
    <submittedName>
        <fullName evidence="2">Uncharacterized protein</fullName>
    </submittedName>
</protein>
<organism evidence="2 3">
    <name type="scientific">Rangifer tarandus platyrhynchus</name>
    <name type="common">Svalbard reindeer</name>
    <dbReference type="NCBI Taxonomy" id="3082113"/>
    <lineage>
        <taxon>Eukaryota</taxon>
        <taxon>Metazoa</taxon>
        <taxon>Chordata</taxon>
        <taxon>Craniata</taxon>
        <taxon>Vertebrata</taxon>
        <taxon>Euteleostomi</taxon>
        <taxon>Mammalia</taxon>
        <taxon>Eutheria</taxon>
        <taxon>Laurasiatheria</taxon>
        <taxon>Artiodactyla</taxon>
        <taxon>Ruminantia</taxon>
        <taxon>Pecora</taxon>
        <taxon>Cervidae</taxon>
        <taxon>Odocoileinae</taxon>
        <taxon>Rangifer</taxon>
    </lineage>
</organism>
<feature type="compositionally biased region" description="Basic and acidic residues" evidence="1">
    <location>
        <begin position="7"/>
        <end position="18"/>
    </location>
</feature>
<evidence type="ECO:0000256" key="1">
    <source>
        <dbReference type="SAM" id="MobiDB-lite"/>
    </source>
</evidence>
<name>A0ABN8ZK57_RANTA</name>
<reference evidence="2" key="1">
    <citation type="submission" date="2023-04" db="EMBL/GenBank/DDBJ databases">
        <authorList>
            <consortium name="ELIXIR-Norway"/>
        </authorList>
    </citation>
    <scope>NUCLEOTIDE SEQUENCE [LARGE SCALE GENOMIC DNA]</scope>
</reference>
<dbReference type="Proteomes" id="UP001176941">
    <property type="component" value="Chromosome 4"/>
</dbReference>
<sequence>MGPGGGRPEHAREEERVPRAAGPASSVSATSQFFFRARGVAAAWTPPSSLNPDRGGVGGWRAGLWDVYFR</sequence>
<evidence type="ECO:0000313" key="2">
    <source>
        <dbReference type="EMBL" id="CAI9174139.1"/>
    </source>
</evidence>
<keyword evidence="3" id="KW-1185">Reference proteome</keyword>
<dbReference type="EMBL" id="OX459940">
    <property type="protein sequence ID" value="CAI9174139.1"/>
    <property type="molecule type" value="Genomic_DNA"/>
</dbReference>
<accession>A0ABN8ZK57</accession>
<gene>
    <name evidence="2" type="ORF">MRATA1EN1_LOCUS23101</name>
</gene>
<feature type="region of interest" description="Disordered" evidence="1">
    <location>
        <begin position="1"/>
        <end position="28"/>
    </location>
</feature>
<evidence type="ECO:0000313" key="3">
    <source>
        <dbReference type="Proteomes" id="UP001176941"/>
    </source>
</evidence>
<proteinExistence type="predicted"/>